<dbReference type="EMBL" id="CP060138">
    <property type="protein sequence ID" value="QQV75444.1"/>
    <property type="molecule type" value="Genomic_DNA"/>
</dbReference>
<reference evidence="1 2" key="1">
    <citation type="journal article" date="2021" name="Int. J. Syst. Evol. Microbiol.">
        <title>Characterization of a novel transitional group Rickettsia species (Rickettsia tillamookensis sp. nov.) from the western black-legged tick, Ixodes pacificus.</title>
        <authorList>
            <person name="Gauthier D.T."/>
            <person name="Karpathy S.E."/>
            <person name="Grizzard S.L."/>
            <person name="Batra D."/>
            <person name="Rowe L.A."/>
            <person name="Paddock C.D."/>
        </authorList>
    </citation>
    <scope>NUCLEOTIDE SEQUENCE [LARGE SCALE GENOMIC DNA]</scope>
    <source>
        <strain evidence="1 2">Tillamook 23</strain>
    </source>
</reference>
<dbReference type="Proteomes" id="UP000595296">
    <property type="component" value="Chromosome"/>
</dbReference>
<evidence type="ECO:0000313" key="2">
    <source>
        <dbReference type="Proteomes" id="UP000595296"/>
    </source>
</evidence>
<organism evidence="1 2">
    <name type="scientific">Rickettsia tillamookensis</name>
    <dbReference type="NCBI Taxonomy" id="2761623"/>
    <lineage>
        <taxon>Bacteria</taxon>
        <taxon>Pseudomonadati</taxon>
        <taxon>Pseudomonadota</taxon>
        <taxon>Alphaproteobacteria</taxon>
        <taxon>Rickettsiales</taxon>
        <taxon>Rickettsiaceae</taxon>
        <taxon>Rickettsieae</taxon>
        <taxon>Rickettsia</taxon>
        <taxon>spotted fever group</taxon>
    </lineage>
</organism>
<name>A0A9E6SQR8_9RICK</name>
<accession>A0A9E6SQR8</accession>
<proteinExistence type="predicted"/>
<protein>
    <submittedName>
        <fullName evidence="1">Uncharacterized protein</fullName>
    </submittedName>
</protein>
<sequence>MALRLYYCLICLIIVFDINKVHASAWLLEQGRYRYIVGGNKVNKISKNEKKQREEAVLYIRQRLVALQEYLKMINNSGLRAKILRQIKRLEQKIVELSSYQDEQFVNSSIEYGITDNQNIGIHFLYKEDKFLNEKNISTDASIYYKLKLFEDNDFVISAQPKILMSKSKKLKEDFLGEVSLLMGMSKNIRSVTIFNQNVFSLGHSINNLSSRKMYYNFSTCEGIKFKNGMMLTSFTKYHTRQNYGYVYDSSVYEQLGIAKIINFGKENRNSLTAQIGYFWDYSLSNKKYKISGINFSAWLDV</sequence>
<gene>
    <name evidence="1" type="ORF">H6P87_01001</name>
</gene>
<evidence type="ECO:0000313" key="1">
    <source>
        <dbReference type="EMBL" id="QQV75444.1"/>
    </source>
</evidence>
<keyword evidence="2" id="KW-1185">Reference proteome</keyword>